<dbReference type="Proteomes" id="UP000307378">
    <property type="component" value="Unassembled WGS sequence"/>
</dbReference>
<comment type="catalytic activity">
    <reaction evidence="4">
        <text>DNA(n) + a 2'-deoxyribonucleoside 5'-triphosphate = DNA(n+1) + diphosphate</text>
        <dbReference type="Rhea" id="RHEA:22508"/>
        <dbReference type="Rhea" id="RHEA-COMP:17339"/>
        <dbReference type="Rhea" id="RHEA-COMP:17340"/>
        <dbReference type="ChEBI" id="CHEBI:33019"/>
        <dbReference type="ChEBI" id="CHEBI:61560"/>
        <dbReference type="ChEBI" id="CHEBI:173112"/>
        <dbReference type="EC" id="2.7.7.7"/>
    </reaction>
</comment>
<proteinExistence type="predicted"/>
<dbReference type="InterPro" id="IPR013520">
    <property type="entry name" value="Ribonucl_H"/>
</dbReference>
<dbReference type="RefSeq" id="WP_136541989.1">
    <property type="nucleotide sequence ID" value="NZ_STGU01000008.1"/>
</dbReference>
<dbReference type="EC" id="2.7.7.7" evidence="1"/>
<evidence type="ECO:0000313" key="8">
    <source>
        <dbReference type="EMBL" id="THV34479.1"/>
    </source>
</evidence>
<comment type="caution">
    <text evidence="8">The sequence shown here is derived from an EMBL/GenBank/DDBJ whole genome shotgun (WGS) entry which is preliminary data.</text>
</comment>
<keyword evidence="8" id="KW-0378">Hydrolase</keyword>
<comment type="subunit">
    <text evidence="3">DNA polymerase III contains a core (composed of alpha, epsilon and theta chains) that associates with a tau subunit. This core dimerizes to form the POLIII' complex. PolIII' associates with the gamma complex (composed of gamma, delta, delta', psi and chi chains) and with the beta chain to form the complete DNA polymerase III complex.</text>
</comment>
<keyword evidence="5" id="KW-0175">Coiled coil</keyword>
<protein>
    <recommendedName>
        <fullName evidence="1">DNA-directed DNA polymerase</fullName>
        <ecNumber evidence="1">2.7.7.7</ecNumber>
    </recommendedName>
</protein>
<dbReference type="GO" id="GO:0003887">
    <property type="term" value="F:DNA-directed DNA polymerase activity"/>
    <property type="evidence" value="ECO:0007669"/>
    <property type="project" value="UniProtKB-EC"/>
</dbReference>
<feature type="domain" description="Exonuclease" evidence="7">
    <location>
        <begin position="490"/>
        <end position="660"/>
    </location>
</feature>
<dbReference type="AlphaFoldDB" id="A0A4S8Q1P9"/>
<dbReference type="GO" id="GO:0045004">
    <property type="term" value="P:DNA replication proofreading"/>
    <property type="evidence" value="ECO:0007669"/>
    <property type="project" value="TreeGrafter"/>
</dbReference>
<keyword evidence="8" id="KW-0540">Nuclease</keyword>
<evidence type="ECO:0000256" key="1">
    <source>
        <dbReference type="ARBA" id="ARBA00012417"/>
    </source>
</evidence>
<evidence type="ECO:0000256" key="4">
    <source>
        <dbReference type="ARBA" id="ARBA00049244"/>
    </source>
</evidence>
<evidence type="ECO:0000256" key="3">
    <source>
        <dbReference type="ARBA" id="ARBA00026073"/>
    </source>
</evidence>
<dbReference type="GO" id="GO:0008408">
    <property type="term" value="F:3'-5' exonuclease activity"/>
    <property type="evidence" value="ECO:0007669"/>
    <property type="project" value="TreeGrafter"/>
</dbReference>
<dbReference type="EMBL" id="STGU01000008">
    <property type="protein sequence ID" value="THV34479.1"/>
    <property type="molecule type" value="Genomic_DNA"/>
</dbReference>
<dbReference type="SUPFAM" id="SSF53098">
    <property type="entry name" value="Ribonuclease H-like"/>
    <property type="match status" value="1"/>
</dbReference>
<dbReference type="FunFam" id="3.30.420.10:FF:000045">
    <property type="entry name" value="3'-5' exonuclease DinG"/>
    <property type="match status" value="1"/>
</dbReference>
<evidence type="ECO:0000256" key="5">
    <source>
        <dbReference type="SAM" id="Coils"/>
    </source>
</evidence>
<feature type="transmembrane region" description="Helical" evidence="6">
    <location>
        <begin position="46"/>
        <end position="68"/>
    </location>
</feature>
<reference evidence="8 9" key="1">
    <citation type="submission" date="2019-04" db="EMBL/GenBank/DDBJ databases">
        <title>genome sequence of strain W3.</title>
        <authorList>
            <person name="Gao J."/>
            <person name="Sun J."/>
        </authorList>
    </citation>
    <scope>NUCLEOTIDE SEQUENCE [LARGE SCALE GENOMIC DNA]</scope>
    <source>
        <strain evidence="8 9">W3</strain>
    </source>
</reference>
<dbReference type="GO" id="GO:0005829">
    <property type="term" value="C:cytosol"/>
    <property type="evidence" value="ECO:0007669"/>
    <property type="project" value="TreeGrafter"/>
</dbReference>
<dbReference type="CDD" id="cd06127">
    <property type="entry name" value="DEDDh"/>
    <property type="match status" value="1"/>
</dbReference>
<dbReference type="PANTHER" id="PTHR30231">
    <property type="entry name" value="DNA POLYMERASE III SUBUNIT EPSILON"/>
    <property type="match status" value="1"/>
</dbReference>
<feature type="coiled-coil region" evidence="5">
    <location>
        <begin position="291"/>
        <end position="318"/>
    </location>
</feature>
<dbReference type="NCBIfam" id="TIGR00573">
    <property type="entry name" value="dnaq"/>
    <property type="match status" value="1"/>
</dbReference>
<dbReference type="PANTHER" id="PTHR30231:SF41">
    <property type="entry name" value="DNA POLYMERASE III SUBUNIT EPSILON"/>
    <property type="match status" value="1"/>
</dbReference>
<dbReference type="Gene3D" id="3.30.420.10">
    <property type="entry name" value="Ribonuclease H-like superfamily/Ribonuclease H"/>
    <property type="match status" value="1"/>
</dbReference>
<dbReference type="Pfam" id="PF00929">
    <property type="entry name" value="RNase_T"/>
    <property type="match status" value="1"/>
</dbReference>
<dbReference type="InterPro" id="IPR036397">
    <property type="entry name" value="RNaseH_sf"/>
</dbReference>
<name>A0A4S8Q1P9_9HYPH</name>
<evidence type="ECO:0000259" key="7">
    <source>
        <dbReference type="SMART" id="SM00479"/>
    </source>
</evidence>
<gene>
    <name evidence="8" type="ORF">FAA86_15380</name>
</gene>
<keyword evidence="6" id="KW-0472">Membrane</keyword>
<keyword evidence="8" id="KW-0269">Exonuclease</keyword>
<dbReference type="InterPro" id="IPR006054">
    <property type="entry name" value="DnaQ"/>
</dbReference>
<comment type="function">
    <text evidence="2">DNA polymerase III is a complex, multichain enzyme responsible for most of the replicative synthesis in bacteria. The epsilon subunit contain the editing function and is a proofreading 3'-5' exonuclease.</text>
</comment>
<keyword evidence="6" id="KW-1133">Transmembrane helix</keyword>
<sequence>MLIKIGLRGRILLFFVALAAGAVAALAVGLWFGYHREGSPDMLNAFVQGAVAAGFLILALVTWIWFLFDTHVARPIDKVASAMRARAHADVEQDFATEEARYLGDLAAAASATAATLAQTRGALAESVQRETARLSSDKNKLEQLLADVPPAVLLCTGRHHLVFYNGVAKQFLAGSQRPVCLDRNIFDYLSEGPIRDAHHRLLESADRDAVVEFICLSPCGQRRLAGRMRLAGDNGGDGGAYVMTLRDVTTEVAAYGRRDVLLGDVFLQVRPAVSQLRQLMTGNGEPQVAGDAIRRQIETLDATLDALEDRFEHCRSDGWPMAPTDARELGSQLHRELQGSGLSLEIEAAAVAVRCNAFDIVSLLAHVVSRVNGTTSATAFQLAISEAGDAAEVSLSWSGGSIPQEELQTWLGDPVYEGGVTCETILKAHGNALSVGLLGDRPCVKTRLRPIERLRSVGTDLSRHVVYDFDLLSRMHYEKLSDAKLDALTFVVFDTETTGLLPEQGDEIVQIAAVRIVNGKRVKREVFNLLVNPGRPIPASATAIHGVSDAMVADAVSVQEAVRQFHRFAEGAVLVAHNAPFDMEFLYRREKEVGLRFLHPILDTVLVSATAFGRAETHTLDALASRLGVHIEEDDRHTALGDAIATADVFIKLKDMLAGQGLVKFGDVLASVRSHQRLVRDLNDPQAHAS</sequence>
<organism evidence="8 9">
    <name type="scientific">Rhizobium rosettiformans W3</name>
    <dbReference type="NCBI Taxonomy" id="538378"/>
    <lineage>
        <taxon>Bacteria</taxon>
        <taxon>Pseudomonadati</taxon>
        <taxon>Pseudomonadota</taxon>
        <taxon>Alphaproteobacteria</taxon>
        <taxon>Hyphomicrobiales</taxon>
        <taxon>Rhizobiaceae</taxon>
        <taxon>Rhizobium/Agrobacterium group</taxon>
        <taxon>Rhizobium</taxon>
    </lineage>
</organism>
<dbReference type="SMART" id="SM00479">
    <property type="entry name" value="EXOIII"/>
    <property type="match status" value="1"/>
</dbReference>
<feature type="transmembrane region" description="Helical" evidence="6">
    <location>
        <begin position="12"/>
        <end position="34"/>
    </location>
</feature>
<dbReference type="GO" id="GO:0003677">
    <property type="term" value="F:DNA binding"/>
    <property type="evidence" value="ECO:0007669"/>
    <property type="project" value="InterPro"/>
</dbReference>
<accession>A0A4S8Q1P9</accession>
<evidence type="ECO:0000313" key="9">
    <source>
        <dbReference type="Proteomes" id="UP000307378"/>
    </source>
</evidence>
<keyword evidence="6" id="KW-0812">Transmembrane</keyword>
<dbReference type="InterPro" id="IPR012337">
    <property type="entry name" value="RNaseH-like_sf"/>
</dbReference>
<evidence type="ECO:0000256" key="2">
    <source>
        <dbReference type="ARBA" id="ARBA00025483"/>
    </source>
</evidence>
<evidence type="ECO:0000256" key="6">
    <source>
        <dbReference type="SAM" id="Phobius"/>
    </source>
</evidence>